<proteinExistence type="predicted"/>
<dbReference type="EMBL" id="SNRW01003191">
    <property type="protein sequence ID" value="KAA6390522.1"/>
    <property type="molecule type" value="Genomic_DNA"/>
</dbReference>
<keyword evidence="1" id="KW-1133">Transmembrane helix</keyword>
<protein>
    <submittedName>
        <fullName evidence="2">Uncharacterized protein</fullName>
    </submittedName>
</protein>
<feature type="transmembrane region" description="Helical" evidence="1">
    <location>
        <begin position="38"/>
        <end position="62"/>
    </location>
</feature>
<name>A0A5J4W770_9EUKA</name>
<evidence type="ECO:0000256" key="1">
    <source>
        <dbReference type="SAM" id="Phobius"/>
    </source>
</evidence>
<accession>A0A5J4W770</accession>
<keyword evidence="1" id="KW-0812">Transmembrane</keyword>
<evidence type="ECO:0000313" key="2">
    <source>
        <dbReference type="EMBL" id="KAA6390522.1"/>
    </source>
</evidence>
<keyword evidence="1" id="KW-0472">Membrane</keyword>
<dbReference type="AlphaFoldDB" id="A0A5J4W770"/>
<organism evidence="2 3">
    <name type="scientific">Streblomastix strix</name>
    <dbReference type="NCBI Taxonomy" id="222440"/>
    <lineage>
        <taxon>Eukaryota</taxon>
        <taxon>Metamonada</taxon>
        <taxon>Preaxostyla</taxon>
        <taxon>Oxymonadida</taxon>
        <taxon>Streblomastigidae</taxon>
        <taxon>Streblomastix</taxon>
    </lineage>
</organism>
<evidence type="ECO:0000313" key="3">
    <source>
        <dbReference type="Proteomes" id="UP000324800"/>
    </source>
</evidence>
<dbReference type="Proteomes" id="UP000324800">
    <property type="component" value="Unassembled WGS sequence"/>
</dbReference>
<comment type="caution">
    <text evidence="2">The sequence shown here is derived from an EMBL/GenBank/DDBJ whole genome shotgun (WGS) entry which is preliminary data.</text>
</comment>
<sequence>MDKDTIHREDTTMQWKNLRSGLQINHCTQIDILTMKQYIIITVVLAQFTSVYTSAISALQFLNGISSMLSHTFNIALKNNHKLQFIRKAIATYLIVKPKYEDTWNVGIPFNYGIGKVQTEI</sequence>
<gene>
    <name evidence="2" type="ORF">EZS28_013953</name>
</gene>
<reference evidence="2 3" key="1">
    <citation type="submission" date="2019-03" db="EMBL/GenBank/DDBJ databases">
        <title>Single cell metagenomics reveals metabolic interactions within the superorganism composed of flagellate Streblomastix strix and complex community of Bacteroidetes bacteria on its surface.</title>
        <authorList>
            <person name="Treitli S.C."/>
            <person name="Kolisko M."/>
            <person name="Husnik F."/>
            <person name="Keeling P."/>
            <person name="Hampl V."/>
        </authorList>
    </citation>
    <scope>NUCLEOTIDE SEQUENCE [LARGE SCALE GENOMIC DNA]</scope>
    <source>
        <strain evidence="2">ST1C</strain>
    </source>
</reference>